<keyword evidence="2" id="KW-1185">Reference proteome</keyword>
<accession>A0AAW0S3V1</accession>
<dbReference type="Proteomes" id="UP001397290">
    <property type="component" value="Unassembled WGS sequence"/>
</dbReference>
<sequence length="228" mass="25324">MEAALGSSILNEVAGESFAEILDSLRNAYKPSVAPEHDALINFKVKKTGIYALDEIIDRHFQNTKTGGLSIRGRYLPLVSKIASTLASPPNNKVVIIIDYEGSFRASGLTCSESALEHIYVLRPAENTRDQLRDVVASTENYVVYNEEAKKSGNRELWGTIVLGSTAGGDVTAGWKGWLRVDREEVRPFPPDISIEEALQQREERQRAVEASRWQVSSAWGGFCFYDN</sequence>
<dbReference type="EMBL" id="JAAHCF010000058">
    <property type="protein sequence ID" value="KAK8149192.1"/>
    <property type="molecule type" value="Genomic_DNA"/>
</dbReference>
<gene>
    <name evidence="1" type="ORF">G3M48_007956</name>
</gene>
<organism evidence="1 2">
    <name type="scientific">Beauveria asiatica</name>
    <dbReference type="NCBI Taxonomy" id="1069075"/>
    <lineage>
        <taxon>Eukaryota</taxon>
        <taxon>Fungi</taxon>
        <taxon>Dikarya</taxon>
        <taxon>Ascomycota</taxon>
        <taxon>Pezizomycotina</taxon>
        <taxon>Sordariomycetes</taxon>
        <taxon>Hypocreomycetidae</taxon>
        <taxon>Hypocreales</taxon>
        <taxon>Cordycipitaceae</taxon>
        <taxon>Beauveria</taxon>
    </lineage>
</organism>
<proteinExistence type="predicted"/>
<evidence type="ECO:0000313" key="1">
    <source>
        <dbReference type="EMBL" id="KAK8149192.1"/>
    </source>
</evidence>
<evidence type="ECO:0000313" key="2">
    <source>
        <dbReference type="Proteomes" id="UP001397290"/>
    </source>
</evidence>
<comment type="caution">
    <text evidence="1">The sequence shown here is derived from an EMBL/GenBank/DDBJ whole genome shotgun (WGS) entry which is preliminary data.</text>
</comment>
<dbReference type="AlphaFoldDB" id="A0AAW0S3V1"/>
<name>A0AAW0S3V1_9HYPO</name>
<protein>
    <submittedName>
        <fullName evidence="1">Uncharacterized protein</fullName>
    </submittedName>
</protein>
<reference evidence="1 2" key="1">
    <citation type="submission" date="2020-02" db="EMBL/GenBank/DDBJ databases">
        <title>Comparative genomics of the hypocrealean fungal genus Beauvera.</title>
        <authorList>
            <person name="Showalter D.N."/>
            <person name="Bushley K.E."/>
            <person name="Rehner S.A."/>
        </authorList>
    </citation>
    <scope>NUCLEOTIDE SEQUENCE [LARGE SCALE GENOMIC DNA]</scope>
    <source>
        <strain evidence="1 2">ARSEF4384</strain>
    </source>
</reference>